<evidence type="ECO:0000256" key="2">
    <source>
        <dbReference type="ARBA" id="ARBA00023015"/>
    </source>
</evidence>
<evidence type="ECO:0000256" key="1">
    <source>
        <dbReference type="ARBA" id="ARBA00009437"/>
    </source>
</evidence>
<dbReference type="InterPro" id="IPR036390">
    <property type="entry name" value="WH_DNA-bd_sf"/>
</dbReference>
<comment type="similarity">
    <text evidence="1">Belongs to the LysR transcriptional regulatory family.</text>
</comment>
<dbReference type="InterPro" id="IPR058163">
    <property type="entry name" value="LysR-type_TF_proteobact-type"/>
</dbReference>
<dbReference type="Pfam" id="PF03466">
    <property type="entry name" value="LysR_substrate"/>
    <property type="match status" value="1"/>
</dbReference>
<dbReference type="PANTHER" id="PTHR30537:SF26">
    <property type="entry name" value="GLYCINE CLEAVAGE SYSTEM TRANSCRIPTIONAL ACTIVATOR"/>
    <property type="match status" value="1"/>
</dbReference>
<keyword evidence="4" id="KW-0804">Transcription</keyword>
<organism evidence="6 7">
    <name type="scientific">Algicella marina</name>
    <dbReference type="NCBI Taxonomy" id="2683284"/>
    <lineage>
        <taxon>Bacteria</taxon>
        <taxon>Pseudomonadati</taxon>
        <taxon>Pseudomonadota</taxon>
        <taxon>Alphaproteobacteria</taxon>
        <taxon>Rhodobacterales</taxon>
        <taxon>Paracoccaceae</taxon>
        <taxon>Algicella</taxon>
    </lineage>
</organism>
<sequence>MKDLNGIHLGMLRSVEAVARLGSLRAAADELGVTPGAVSQQIIKAEAQLDRQLFERLPKGLVPTAIGRQLAEHLNDGFREIAKGITVTRPNATDAITISVAPVFAGKWLVWRLSRFSAVHPSIRVRIDASVDVIDPRANAVDACIRVGWGDWPNVHSEKLFDQRVFPVCAPSLADAIVAPSDLTKIPIIQEPTSMFGWDVWLGPNDMQASQLGDGPMYSDASLCLDAAIAGQGVFLAWETLAQDALVAKRLVAPLPGRFRTGIAYWFVEPERGHRSPQVEAFRNWLVKELAQGRS</sequence>
<protein>
    <submittedName>
        <fullName evidence="6">LysR family transcriptional regulator</fullName>
    </submittedName>
</protein>
<dbReference type="GO" id="GO:0003700">
    <property type="term" value="F:DNA-binding transcription factor activity"/>
    <property type="evidence" value="ECO:0007669"/>
    <property type="project" value="InterPro"/>
</dbReference>
<reference evidence="6 7" key="1">
    <citation type="submission" date="2019-12" db="EMBL/GenBank/DDBJ databases">
        <title>Complete genome sequence of Algicella marina strain 9Alg 56(T) isolated from the red alga Tichocarpus crinitus.</title>
        <authorList>
            <person name="Kim S.-G."/>
            <person name="Nedashkovskaya O.I."/>
        </authorList>
    </citation>
    <scope>NUCLEOTIDE SEQUENCE [LARGE SCALE GENOMIC DNA]</scope>
    <source>
        <strain evidence="6 7">9Alg 56</strain>
    </source>
</reference>
<dbReference type="Gene3D" id="1.10.10.10">
    <property type="entry name" value="Winged helix-like DNA-binding domain superfamily/Winged helix DNA-binding domain"/>
    <property type="match status" value="1"/>
</dbReference>
<accession>A0A6P1T0S1</accession>
<dbReference type="KEGG" id="amaq:GO499_09550"/>
<feature type="domain" description="HTH lysR-type" evidence="5">
    <location>
        <begin position="12"/>
        <end position="64"/>
    </location>
</feature>
<dbReference type="InterPro" id="IPR036388">
    <property type="entry name" value="WH-like_DNA-bd_sf"/>
</dbReference>
<dbReference type="PROSITE" id="PS50931">
    <property type="entry name" value="HTH_LYSR"/>
    <property type="match status" value="1"/>
</dbReference>
<evidence type="ECO:0000313" key="6">
    <source>
        <dbReference type="EMBL" id="QHQ35420.1"/>
    </source>
</evidence>
<name>A0A6P1T0S1_9RHOB</name>
<evidence type="ECO:0000313" key="7">
    <source>
        <dbReference type="Proteomes" id="UP000464495"/>
    </source>
</evidence>
<proteinExistence type="inferred from homology"/>
<dbReference type="Pfam" id="PF00126">
    <property type="entry name" value="HTH_1"/>
    <property type="match status" value="1"/>
</dbReference>
<dbReference type="EMBL" id="CP046620">
    <property type="protein sequence ID" value="QHQ35420.1"/>
    <property type="molecule type" value="Genomic_DNA"/>
</dbReference>
<evidence type="ECO:0000256" key="3">
    <source>
        <dbReference type="ARBA" id="ARBA00023125"/>
    </source>
</evidence>
<dbReference type="RefSeq" id="WP_161861981.1">
    <property type="nucleotide sequence ID" value="NZ_CP046620.1"/>
</dbReference>
<dbReference type="Proteomes" id="UP000464495">
    <property type="component" value="Chromosome"/>
</dbReference>
<keyword evidence="7" id="KW-1185">Reference proteome</keyword>
<keyword evidence="2" id="KW-0805">Transcription regulation</keyword>
<evidence type="ECO:0000259" key="5">
    <source>
        <dbReference type="PROSITE" id="PS50931"/>
    </source>
</evidence>
<evidence type="ECO:0000256" key="4">
    <source>
        <dbReference type="ARBA" id="ARBA00023163"/>
    </source>
</evidence>
<dbReference type="GO" id="GO:0043565">
    <property type="term" value="F:sequence-specific DNA binding"/>
    <property type="evidence" value="ECO:0007669"/>
    <property type="project" value="TreeGrafter"/>
</dbReference>
<dbReference type="SUPFAM" id="SSF53850">
    <property type="entry name" value="Periplasmic binding protein-like II"/>
    <property type="match status" value="1"/>
</dbReference>
<gene>
    <name evidence="6" type="ORF">GO499_09550</name>
</gene>
<dbReference type="GO" id="GO:0006351">
    <property type="term" value="P:DNA-templated transcription"/>
    <property type="evidence" value="ECO:0007669"/>
    <property type="project" value="TreeGrafter"/>
</dbReference>
<dbReference type="PANTHER" id="PTHR30537">
    <property type="entry name" value="HTH-TYPE TRANSCRIPTIONAL REGULATOR"/>
    <property type="match status" value="1"/>
</dbReference>
<dbReference type="CDD" id="cd08432">
    <property type="entry name" value="PBP2_GcdR_TrpI_HvrB_AmpR_like"/>
    <property type="match status" value="1"/>
</dbReference>
<keyword evidence="3" id="KW-0238">DNA-binding</keyword>
<dbReference type="Gene3D" id="3.40.190.10">
    <property type="entry name" value="Periplasmic binding protein-like II"/>
    <property type="match status" value="2"/>
</dbReference>
<dbReference type="SUPFAM" id="SSF46785">
    <property type="entry name" value="Winged helix' DNA-binding domain"/>
    <property type="match status" value="1"/>
</dbReference>
<dbReference type="InterPro" id="IPR000847">
    <property type="entry name" value="LysR_HTH_N"/>
</dbReference>
<dbReference type="AlphaFoldDB" id="A0A6P1T0S1"/>
<dbReference type="InterPro" id="IPR005119">
    <property type="entry name" value="LysR_subst-bd"/>
</dbReference>